<dbReference type="GO" id="GO:0045490">
    <property type="term" value="P:pectin catabolic process"/>
    <property type="evidence" value="ECO:0007669"/>
    <property type="project" value="UniProtKB-UniPathway"/>
</dbReference>
<proteinExistence type="predicted"/>
<comment type="pathway">
    <text evidence="2">Glycan metabolism; pectin degradation; 2-dehydro-3-deoxy-D-gluconate from pectin: step 1/5.</text>
</comment>
<protein>
    <recommendedName>
        <fullName evidence="6">Pectinesterase catalytic domain-containing protein</fullName>
    </recommendedName>
</protein>
<keyword evidence="5" id="KW-0063">Aspartyl esterase</keyword>
<dbReference type="InterPro" id="IPR011050">
    <property type="entry name" value="Pectin_lyase_fold/virulence"/>
</dbReference>
<feature type="domain" description="Pectinesterase catalytic" evidence="6">
    <location>
        <begin position="78"/>
        <end position="148"/>
    </location>
</feature>
<evidence type="ECO:0000256" key="5">
    <source>
        <dbReference type="ARBA" id="ARBA00023085"/>
    </source>
</evidence>
<accession>A0A445BVT4</accession>
<gene>
    <name evidence="7" type="ORF">Ahy_A08g039277</name>
</gene>
<keyword evidence="3" id="KW-0134">Cell wall</keyword>
<evidence type="ECO:0000256" key="2">
    <source>
        <dbReference type="ARBA" id="ARBA00005184"/>
    </source>
</evidence>
<keyword evidence="4" id="KW-0378">Hydrolase</keyword>
<evidence type="ECO:0000256" key="3">
    <source>
        <dbReference type="ARBA" id="ARBA00022512"/>
    </source>
</evidence>
<dbReference type="InterPro" id="IPR000070">
    <property type="entry name" value="Pectinesterase_cat"/>
</dbReference>
<dbReference type="UniPathway" id="UPA00545">
    <property type="reaction ID" value="UER00823"/>
</dbReference>
<comment type="caution">
    <text evidence="7">The sequence shown here is derived from an EMBL/GenBank/DDBJ whole genome shotgun (WGS) entry which is preliminary data.</text>
</comment>
<dbReference type="SUPFAM" id="SSF51126">
    <property type="entry name" value="Pectin lyase-like"/>
    <property type="match status" value="1"/>
</dbReference>
<dbReference type="Gene3D" id="2.160.20.10">
    <property type="entry name" value="Single-stranded right-handed beta-helix, Pectin lyase-like"/>
    <property type="match status" value="1"/>
</dbReference>
<dbReference type="AlphaFoldDB" id="A0A445BVT4"/>
<evidence type="ECO:0000313" key="7">
    <source>
        <dbReference type="EMBL" id="RYR42835.1"/>
    </source>
</evidence>
<evidence type="ECO:0000313" key="8">
    <source>
        <dbReference type="Proteomes" id="UP000289738"/>
    </source>
</evidence>
<evidence type="ECO:0000256" key="1">
    <source>
        <dbReference type="ARBA" id="ARBA00004191"/>
    </source>
</evidence>
<keyword evidence="8" id="KW-1185">Reference proteome</keyword>
<dbReference type="Pfam" id="PF01095">
    <property type="entry name" value="Pectinesterase"/>
    <property type="match status" value="2"/>
</dbReference>
<dbReference type="GO" id="GO:0042545">
    <property type="term" value="P:cell wall modification"/>
    <property type="evidence" value="ECO:0007669"/>
    <property type="project" value="InterPro"/>
</dbReference>
<dbReference type="GO" id="GO:0030599">
    <property type="term" value="F:pectinesterase activity"/>
    <property type="evidence" value="ECO:0007669"/>
    <property type="project" value="InterPro"/>
</dbReference>
<keyword evidence="3" id="KW-0964">Secreted</keyword>
<organism evidence="7 8">
    <name type="scientific">Arachis hypogaea</name>
    <name type="common">Peanut</name>
    <dbReference type="NCBI Taxonomy" id="3818"/>
    <lineage>
        <taxon>Eukaryota</taxon>
        <taxon>Viridiplantae</taxon>
        <taxon>Streptophyta</taxon>
        <taxon>Embryophyta</taxon>
        <taxon>Tracheophyta</taxon>
        <taxon>Spermatophyta</taxon>
        <taxon>Magnoliopsida</taxon>
        <taxon>eudicotyledons</taxon>
        <taxon>Gunneridae</taxon>
        <taxon>Pentapetalae</taxon>
        <taxon>rosids</taxon>
        <taxon>fabids</taxon>
        <taxon>Fabales</taxon>
        <taxon>Fabaceae</taxon>
        <taxon>Papilionoideae</taxon>
        <taxon>50 kb inversion clade</taxon>
        <taxon>dalbergioids sensu lato</taxon>
        <taxon>Dalbergieae</taxon>
        <taxon>Pterocarpus clade</taxon>
        <taxon>Arachis</taxon>
    </lineage>
</organism>
<dbReference type="PANTHER" id="PTHR31707">
    <property type="entry name" value="PECTINESTERASE"/>
    <property type="match status" value="1"/>
</dbReference>
<reference evidence="7 8" key="1">
    <citation type="submission" date="2019-01" db="EMBL/GenBank/DDBJ databases">
        <title>Sequencing of cultivated peanut Arachis hypogaea provides insights into genome evolution and oil improvement.</title>
        <authorList>
            <person name="Chen X."/>
        </authorList>
    </citation>
    <scope>NUCLEOTIDE SEQUENCE [LARGE SCALE GENOMIC DNA]</scope>
    <source>
        <strain evidence="8">cv. Fuhuasheng</strain>
        <tissue evidence="7">Leaves</tissue>
    </source>
</reference>
<comment type="subcellular location">
    <subcellularLocation>
        <location evidence="1">Secreted</location>
        <location evidence="1">Cell wall</location>
    </subcellularLocation>
</comment>
<evidence type="ECO:0000256" key="4">
    <source>
        <dbReference type="ARBA" id="ARBA00022801"/>
    </source>
</evidence>
<dbReference type="InterPro" id="IPR012334">
    <property type="entry name" value="Pectin_lyas_fold"/>
</dbReference>
<dbReference type="Proteomes" id="UP000289738">
    <property type="component" value="Chromosome A08"/>
</dbReference>
<feature type="domain" description="Pectinesterase catalytic" evidence="6">
    <location>
        <begin position="21"/>
        <end position="74"/>
    </location>
</feature>
<evidence type="ECO:0000259" key="6">
    <source>
        <dbReference type="Pfam" id="PF01095"/>
    </source>
</evidence>
<name>A0A445BVT4_ARAHY</name>
<dbReference type="EMBL" id="SDMP01000008">
    <property type="protein sequence ID" value="RYR42835.1"/>
    <property type="molecule type" value="Genomic_DNA"/>
</dbReference>
<sequence length="155" mass="16928">METYKCVVRRMLVQSADGLHFIEVEKNNDNVMLVGDGIRSSQDGYTTYSSATAGIDGLHFIARDITQGPSCGPEIRLRPCYIYGTVDFLNFQNCHIFARRPLDGQAKTITAQGRGDPFQNTGISIHKSVIKAAPGLVPVLDKVKAFLGPALASER</sequence>